<organism evidence="2 3">
    <name type="scientific">Tetragenococcus halophilus (strain DSM 20338 / JCM 20259 / NCIMB 9735 / NBRC 12172)</name>
    <name type="common">Pediococcus halophilus</name>
    <dbReference type="NCBI Taxonomy" id="945021"/>
    <lineage>
        <taxon>Bacteria</taxon>
        <taxon>Bacillati</taxon>
        <taxon>Bacillota</taxon>
        <taxon>Bacilli</taxon>
        <taxon>Lactobacillales</taxon>
        <taxon>Enterococcaceae</taxon>
        <taxon>Tetragenococcus</taxon>
    </lineage>
</organism>
<evidence type="ECO:0000259" key="1">
    <source>
        <dbReference type="Pfam" id="PF04233"/>
    </source>
</evidence>
<feature type="domain" description="Phage head morphogenesis" evidence="1">
    <location>
        <begin position="158"/>
        <end position="278"/>
    </location>
</feature>
<protein>
    <recommendedName>
        <fullName evidence="1">Phage head morphogenesis domain-containing protein</fullName>
    </recommendedName>
</protein>
<dbReference type="Proteomes" id="UP000002663">
    <property type="component" value="Chromosome"/>
</dbReference>
<evidence type="ECO:0000313" key="2">
    <source>
        <dbReference type="EMBL" id="BAK94188.1"/>
    </source>
</evidence>
<accession>A0AAN1VQN9</accession>
<dbReference type="KEGG" id="thl:TEH_08610"/>
<name>A0AAN1VQN9_TETHN</name>
<dbReference type="AlphaFoldDB" id="A0AAN1VQN9"/>
<sequence>MQSMGEPWSKQTGKIAEKAFKAFKSILHEQRDLIIKRLKAASKPPLETPSDDDRKRALEDDYPAEFITWLQEEVFPDTDLDAMKADWESLLGEWLLGDAMVAGSMAYEEAIKKIDSLNLVFDFDKHGKFDFVDDQLLDWINWRAETSAIDIVGTSAKDVRKLIYDTVMDGPYSVDKIQESLQGEYPFGNSRARMIARTEVLSSQSAGTFANDIQFFEDGMVIGKEWHATHDDRTRDDHKEADGQIRRFDEPFNVGGETLMYPRDEKGSAGQVIQCRCFYTLLWKGQDESKLG</sequence>
<evidence type="ECO:0000313" key="3">
    <source>
        <dbReference type="Proteomes" id="UP000002663"/>
    </source>
</evidence>
<dbReference type="Pfam" id="PF04233">
    <property type="entry name" value="Phage_Mu_F"/>
    <property type="match status" value="1"/>
</dbReference>
<dbReference type="InterPro" id="IPR006528">
    <property type="entry name" value="Phage_head_morphogenesis_dom"/>
</dbReference>
<proteinExistence type="predicted"/>
<dbReference type="EMBL" id="AP012046">
    <property type="protein sequence ID" value="BAK94188.1"/>
    <property type="molecule type" value="Genomic_DNA"/>
</dbReference>
<gene>
    <name evidence="2" type="ordered locus">TEH_08610</name>
</gene>
<reference evidence="2 3" key="1">
    <citation type="submission" date="2011-01" db="EMBL/GenBank/DDBJ databases">
        <title>Whole genome sequence of Tetragenococcus halophilus NBRC 12172.</title>
        <authorList>
            <person name="Nakazawa H."/>
            <person name="Omata S."/>
            <person name="Koga C."/>
            <person name="Watanabe Y."/>
            <person name="Katano Y."/>
            <person name="Ito N."/>
            <person name="Tsukatani N."/>
            <person name="Ankai A."/>
            <person name="Oguchi A."/>
            <person name="Fukui S."/>
            <person name="Yashiro I."/>
            <person name="Kamata S."/>
            <person name="Hashimoto Y."/>
            <person name="Yamazaki J."/>
            <person name="Taguchi H."/>
            <person name="Tanaka A."/>
            <person name="Koyama T."/>
            <person name="Ichige A."/>
            <person name="Hanya Y."/>
            <person name="Tanikawa S."/>
            <person name="Yamazaki S."/>
            <person name="Fujita N."/>
        </authorList>
    </citation>
    <scope>NUCLEOTIDE SEQUENCE [LARGE SCALE GENOMIC DNA]</scope>
    <source>
        <strain evidence="3">DSM 20338 / JCM 20259 / NCIMB 9735 / NBRC 12172</strain>
    </source>
</reference>